<dbReference type="RefSeq" id="WP_101637695.1">
    <property type="nucleotide sequence ID" value="NZ_CACRSK010000002.1"/>
</dbReference>
<name>A0A2I1N8F5_9BACT</name>
<comment type="caution">
    <text evidence="1">The sequence shown here is derived from an EMBL/GenBank/DDBJ whole genome shotgun (WGS) entry which is preliminary data.</text>
</comment>
<sequence>MNNEKLRNMYIKGFSISDIATTFGTTRQTVYNKKADDLKNGIDWDALALNSSRNKASLSENEFILTLINSYELAFNKIKELSPKDQLEILKEYTNTYYKLKAPLKVDDKAKILESISKAIEIIADIAKKENNEVVMNFLASNADEILARTLKQ</sequence>
<proteinExistence type="predicted"/>
<dbReference type="Proteomes" id="UP000234639">
    <property type="component" value="Unassembled WGS sequence"/>
</dbReference>
<organism evidence="1 2">
    <name type="scientific">Campylobacter ureolyticus</name>
    <dbReference type="NCBI Taxonomy" id="827"/>
    <lineage>
        <taxon>Bacteria</taxon>
        <taxon>Pseudomonadati</taxon>
        <taxon>Campylobacterota</taxon>
        <taxon>Epsilonproteobacteria</taxon>
        <taxon>Campylobacterales</taxon>
        <taxon>Campylobacteraceae</taxon>
        <taxon>Campylobacter</taxon>
    </lineage>
</organism>
<dbReference type="EMBL" id="PKHU01000010">
    <property type="protein sequence ID" value="PKZ28654.1"/>
    <property type="molecule type" value="Genomic_DNA"/>
</dbReference>
<protein>
    <submittedName>
        <fullName evidence="1">Resolvase</fullName>
    </submittedName>
</protein>
<accession>A0A2I1N8F5</accession>
<dbReference type="Pfam" id="PF08822">
    <property type="entry name" value="DUF1804"/>
    <property type="match status" value="1"/>
</dbReference>
<gene>
    <name evidence="1" type="ORF">CYJ41_07925</name>
</gene>
<dbReference type="InterPro" id="IPR014926">
    <property type="entry name" value="Phage_D3112_Orf24"/>
</dbReference>
<reference evidence="1 2" key="1">
    <citation type="submission" date="2017-12" db="EMBL/GenBank/DDBJ databases">
        <title>Phylogenetic diversity of female urinary microbiome.</title>
        <authorList>
            <person name="Thomas-White K."/>
            <person name="Wolfe A.J."/>
        </authorList>
    </citation>
    <scope>NUCLEOTIDE SEQUENCE [LARGE SCALE GENOMIC DNA]</scope>
    <source>
        <strain evidence="1 2">UMB0112</strain>
    </source>
</reference>
<evidence type="ECO:0000313" key="2">
    <source>
        <dbReference type="Proteomes" id="UP000234639"/>
    </source>
</evidence>
<evidence type="ECO:0000313" key="1">
    <source>
        <dbReference type="EMBL" id="PKZ28654.1"/>
    </source>
</evidence>
<dbReference type="Gene3D" id="1.10.10.60">
    <property type="entry name" value="Homeodomain-like"/>
    <property type="match status" value="1"/>
</dbReference>
<dbReference type="AlphaFoldDB" id="A0A2I1N8F5"/>